<accession>A0A0G1ERD8</accession>
<dbReference type="AlphaFoldDB" id="A0A0G1ERD8"/>
<evidence type="ECO:0000313" key="3">
    <source>
        <dbReference type="Proteomes" id="UP000034543"/>
    </source>
</evidence>
<keyword evidence="1" id="KW-0472">Membrane</keyword>
<keyword evidence="1" id="KW-0812">Transmembrane</keyword>
<protein>
    <submittedName>
        <fullName evidence="2">Uncharacterized protein</fullName>
    </submittedName>
</protein>
<organism evidence="2 3">
    <name type="scientific">Candidatus Gottesmanbacteria bacterium GW2011_GWA1_43_11</name>
    <dbReference type="NCBI Taxonomy" id="1618436"/>
    <lineage>
        <taxon>Bacteria</taxon>
        <taxon>Candidatus Gottesmaniibacteriota</taxon>
    </lineage>
</organism>
<feature type="transmembrane region" description="Helical" evidence="1">
    <location>
        <begin position="6"/>
        <end position="27"/>
    </location>
</feature>
<sequence length="30" mass="3192">MNFTQGSGTMILLLGVLVVAVVFLVLATRK</sequence>
<name>A0A0G1ERD8_9BACT</name>
<gene>
    <name evidence="2" type="ORF">UV59_C0006G0072</name>
</gene>
<comment type="caution">
    <text evidence="2">The sequence shown here is derived from an EMBL/GenBank/DDBJ whole genome shotgun (WGS) entry which is preliminary data.</text>
</comment>
<dbReference type="STRING" id="1618436.UV59_C0006G0072"/>
<dbReference type="EMBL" id="LCFB01000006">
    <property type="protein sequence ID" value="KKS85616.1"/>
    <property type="molecule type" value="Genomic_DNA"/>
</dbReference>
<proteinExistence type="predicted"/>
<evidence type="ECO:0000313" key="2">
    <source>
        <dbReference type="EMBL" id="KKS85616.1"/>
    </source>
</evidence>
<evidence type="ECO:0000256" key="1">
    <source>
        <dbReference type="SAM" id="Phobius"/>
    </source>
</evidence>
<dbReference type="Proteomes" id="UP000034543">
    <property type="component" value="Unassembled WGS sequence"/>
</dbReference>
<reference evidence="2 3" key="1">
    <citation type="journal article" date="2015" name="Nature">
        <title>rRNA introns, odd ribosomes, and small enigmatic genomes across a large radiation of phyla.</title>
        <authorList>
            <person name="Brown C.T."/>
            <person name="Hug L.A."/>
            <person name="Thomas B.C."/>
            <person name="Sharon I."/>
            <person name="Castelle C.J."/>
            <person name="Singh A."/>
            <person name="Wilkins M.J."/>
            <person name="Williams K.H."/>
            <person name="Banfield J.F."/>
        </authorList>
    </citation>
    <scope>NUCLEOTIDE SEQUENCE [LARGE SCALE GENOMIC DNA]</scope>
</reference>
<keyword evidence="1" id="KW-1133">Transmembrane helix</keyword>